<reference evidence="3" key="1">
    <citation type="submission" date="2012-12" db="EMBL/GenBank/DDBJ databases">
        <authorList>
            <person name="Hellsten U."/>
            <person name="Grimwood J."/>
            <person name="Chapman J.A."/>
            <person name="Shapiro H."/>
            <person name="Aerts A."/>
            <person name="Otillar R.P."/>
            <person name="Terry A.Y."/>
            <person name="Boore J.L."/>
            <person name="Simakov O."/>
            <person name="Marletaz F."/>
            <person name="Cho S.-J."/>
            <person name="Edsinger-Gonzales E."/>
            <person name="Havlak P."/>
            <person name="Kuo D.-H."/>
            <person name="Larsson T."/>
            <person name="Lv J."/>
            <person name="Arendt D."/>
            <person name="Savage R."/>
            <person name="Osoegawa K."/>
            <person name="de Jong P."/>
            <person name="Lindberg D.R."/>
            <person name="Seaver E.C."/>
            <person name="Weisblat D.A."/>
            <person name="Putnam N.H."/>
            <person name="Grigoriev I.V."/>
            <person name="Rokhsar D.S."/>
        </authorList>
    </citation>
    <scope>NUCLEOTIDE SEQUENCE</scope>
    <source>
        <strain evidence="3">I ESC-2004</strain>
    </source>
</reference>
<dbReference type="STRING" id="283909.R7TKD9"/>
<dbReference type="EMBL" id="AMQN01013564">
    <property type="status" value="NOT_ANNOTATED_CDS"/>
    <property type="molecule type" value="Genomic_DNA"/>
</dbReference>
<keyword evidence="3" id="KW-1185">Reference proteome</keyword>
<dbReference type="EMBL" id="AMQN01013563">
    <property type="status" value="NOT_ANNOTATED_CDS"/>
    <property type="molecule type" value="Genomic_DNA"/>
</dbReference>
<dbReference type="HOGENOM" id="CLU_687447_0_0_1"/>
<dbReference type="EnsemblMetazoa" id="CapteT190750">
    <property type="protein sequence ID" value="CapteP190750"/>
    <property type="gene ID" value="CapteG190750"/>
</dbReference>
<protein>
    <submittedName>
        <fullName evidence="1 2">Uncharacterized protein</fullName>
    </submittedName>
</protein>
<sequence>MERLSKRRAGLKSVISRFSNECEVGGRSGGWASAKFDAVVAATESLAALTEDLRDLVEEEEVAACDEYLQVVCNDAARCKSRLECIIAEQKTACVAVESVDDAMFPPRDQKDESIVHPEDSVSCTLSCSSAIDFRQAAELLEEVHAFEREELTLKQKRASLELRRRCSMTAAASTAVARNSPMAVEPVLDMHALLRLLQYCKGKAFRSTECCSMADDGYDRARNILFERFGDSYCILDAWVQRVTGLRDFADDVRNCFECLSTMGALCKVVERLPQYLRSRWLRTVQQKRRAKCEPRGMMQGMRQSGLYYLEELHQMPIFVRSLSTAAQIVTQLLQQHQLLLSQRRRWMMQGMRQSGLHYLEELHQMPIIVRSLSTAAQIVTQLLQQHQLLLSQRRRLLLK</sequence>
<dbReference type="OrthoDB" id="6283219at2759"/>
<evidence type="ECO:0000313" key="2">
    <source>
        <dbReference type="EnsemblMetazoa" id="CapteP190750"/>
    </source>
</evidence>
<proteinExistence type="predicted"/>
<evidence type="ECO:0000313" key="1">
    <source>
        <dbReference type="EMBL" id="ELT92006.1"/>
    </source>
</evidence>
<dbReference type="EMBL" id="KB310300">
    <property type="protein sequence ID" value="ELT92006.1"/>
    <property type="molecule type" value="Genomic_DNA"/>
</dbReference>
<gene>
    <name evidence="1" type="ORF">CAPTEDRAFT_190750</name>
</gene>
<organism evidence="1">
    <name type="scientific">Capitella teleta</name>
    <name type="common">Polychaete worm</name>
    <dbReference type="NCBI Taxonomy" id="283909"/>
    <lineage>
        <taxon>Eukaryota</taxon>
        <taxon>Metazoa</taxon>
        <taxon>Spiralia</taxon>
        <taxon>Lophotrochozoa</taxon>
        <taxon>Annelida</taxon>
        <taxon>Polychaeta</taxon>
        <taxon>Sedentaria</taxon>
        <taxon>Scolecida</taxon>
        <taxon>Capitellidae</taxon>
        <taxon>Capitella</taxon>
    </lineage>
</organism>
<accession>R7TKD9</accession>
<reference evidence="1 3" key="2">
    <citation type="journal article" date="2013" name="Nature">
        <title>Insights into bilaterian evolution from three spiralian genomes.</title>
        <authorList>
            <person name="Simakov O."/>
            <person name="Marletaz F."/>
            <person name="Cho S.J."/>
            <person name="Edsinger-Gonzales E."/>
            <person name="Havlak P."/>
            <person name="Hellsten U."/>
            <person name="Kuo D.H."/>
            <person name="Larsson T."/>
            <person name="Lv J."/>
            <person name="Arendt D."/>
            <person name="Savage R."/>
            <person name="Osoegawa K."/>
            <person name="de Jong P."/>
            <person name="Grimwood J."/>
            <person name="Chapman J.A."/>
            <person name="Shapiro H."/>
            <person name="Aerts A."/>
            <person name="Otillar R.P."/>
            <person name="Terry A.Y."/>
            <person name="Boore J.L."/>
            <person name="Grigoriev I.V."/>
            <person name="Lindberg D.R."/>
            <person name="Seaver E.C."/>
            <person name="Weisblat D.A."/>
            <person name="Putnam N.H."/>
            <person name="Rokhsar D.S."/>
        </authorList>
    </citation>
    <scope>NUCLEOTIDE SEQUENCE</scope>
    <source>
        <strain evidence="1 3">I ESC-2004</strain>
    </source>
</reference>
<dbReference type="AlphaFoldDB" id="R7TKD9"/>
<evidence type="ECO:0000313" key="3">
    <source>
        <dbReference type="Proteomes" id="UP000014760"/>
    </source>
</evidence>
<dbReference type="Proteomes" id="UP000014760">
    <property type="component" value="Unassembled WGS sequence"/>
</dbReference>
<reference evidence="2" key="3">
    <citation type="submission" date="2015-06" db="UniProtKB">
        <authorList>
            <consortium name="EnsemblMetazoa"/>
        </authorList>
    </citation>
    <scope>IDENTIFICATION</scope>
</reference>
<name>R7TKD9_CAPTE</name>